<dbReference type="EMBL" id="AMCI01003562">
    <property type="protein sequence ID" value="EJX00015.1"/>
    <property type="molecule type" value="Genomic_DNA"/>
</dbReference>
<organism evidence="2">
    <name type="scientific">gut metagenome</name>
    <dbReference type="NCBI Taxonomy" id="749906"/>
    <lineage>
        <taxon>unclassified sequences</taxon>
        <taxon>metagenomes</taxon>
        <taxon>organismal metagenomes</taxon>
    </lineage>
</organism>
<sequence>MKNEGVQLSETASDSVLALHDIKRFTVQADGTFPVWYTYWNRHNDNLDNQAMGIMEFAVVRNNIYKLWVNKIESLGLPLAPNDPKNPWKPEGNTPDELIPELEVSVEVSNWVDRVLDHEI</sequence>
<accession>J9GK47</accession>
<proteinExistence type="predicted"/>
<dbReference type="InterPro" id="IPR029140">
    <property type="entry name" value="Mfa1_C"/>
</dbReference>
<comment type="caution">
    <text evidence="2">The sequence shown here is derived from an EMBL/GenBank/DDBJ whole genome shotgun (WGS) entry which is preliminary data.</text>
</comment>
<evidence type="ECO:0000259" key="1">
    <source>
        <dbReference type="Pfam" id="PF15495"/>
    </source>
</evidence>
<gene>
    <name evidence="2" type="ORF">EVA_11878</name>
</gene>
<dbReference type="AlphaFoldDB" id="J9GK47"/>
<reference evidence="2" key="1">
    <citation type="journal article" date="2012" name="PLoS ONE">
        <title>Gene sets for utilization of primary and secondary nutrition supplies in the distal gut of endangered iberian lynx.</title>
        <authorList>
            <person name="Alcaide M."/>
            <person name="Messina E."/>
            <person name="Richter M."/>
            <person name="Bargiela R."/>
            <person name="Peplies J."/>
            <person name="Huws S.A."/>
            <person name="Newbold C.J."/>
            <person name="Golyshin P.N."/>
            <person name="Simon M.A."/>
            <person name="Lopez G."/>
            <person name="Yakimov M.M."/>
            <person name="Ferrer M."/>
        </authorList>
    </citation>
    <scope>NUCLEOTIDE SEQUENCE</scope>
</reference>
<dbReference type="Pfam" id="PF15495">
    <property type="entry name" value="Fimbrillin_C"/>
    <property type="match status" value="1"/>
</dbReference>
<protein>
    <recommendedName>
        <fullName evidence="1">Minor fimbrium subunit Mfa1 C-terminal domain-containing protein</fullName>
    </recommendedName>
</protein>
<name>J9GK47_9ZZZZ</name>
<evidence type="ECO:0000313" key="2">
    <source>
        <dbReference type="EMBL" id="EJX00015.1"/>
    </source>
</evidence>
<feature type="domain" description="Minor fimbrium subunit Mfa1 C-terminal" evidence="1">
    <location>
        <begin position="36"/>
        <end position="114"/>
    </location>
</feature>
<dbReference type="Gene3D" id="2.60.40.3690">
    <property type="match status" value="1"/>
</dbReference>